<accession>U5DND5</accession>
<proteinExistence type="predicted"/>
<dbReference type="Gene3D" id="1.10.10.10">
    <property type="entry name" value="Winged helix-like DNA-binding domain superfamily/Winged helix DNA-binding domain"/>
    <property type="match status" value="1"/>
</dbReference>
<dbReference type="eggNOG" id="COG5422">
    <property type="taxonomic scope" value="Bacteria"/>
</dbReference>
<dbReference type="AlphaFoldDB" id="U5DND5"/>
<dbReference type="Proteomes" id="UP000016960">
    <property type="component" value="Unassembled WGS sequence"/>
</dbReference>
<name>U5DND5_9CHRO</name>
<keyword evidence="3" id="KW-1185">Reference proteome</keyword>
<comment type="caution">
    <text evidence="2">The sequence shown here is derived from an EMBL/GenBank/DDBJ whole genome shotgun (WGS) entry which is preliminary data.</text>
</comment>
<dbReference type="STRING" id="582515.KR51_00011920"/>
<evidence type="ECO:0000313" key="2">
    <source>
        <dbReference type="EMBL" id="ERN42104.1"/>
    </source>
</evidence>
<evidence type="ECO:0000313" key="3">
    <source>
        <dbReference type="Proteomes" id="UP000016960"/>
    </source>
</evidence>
<dbReference type="GO" id="GO:0035556">
    <property type="term" value="P:intracellular signal transduction"/>
    <property type="evidence" value="ECO:0007669"/>
    <property type="project" value="InterPro"/>
</dbReference>
<protein>
    <submittedName>
        <fullName evidence="2">Domain found in dishevelled, Egl-10, and Pleckstrin (DEP)</fullName>
    </submittedName>
</protein>
<dbReference type="OrthoDB" id="425349at2"/>
<dbReference type="SUPFAM" id="SSF46785">
    <property type="entry name" value="Winged helix' DNA-binding domain"/>
    <property type="match status" value="1"/>
</dbReference>
<dbReference type="CDD" id="cd04371">
    <property type="entry name" value="DEP"/>
    <property type="match status" value="1"/>
</dbReference>
<dbReference type="InterPro" id="IPR036390">
    <property type="entry name" value="WH_DNA-bd_sf"/>
</dbReference>
<feature type="domain" description="DEP" evidence="1">
    <location>
        <begin position="108"/>
        <end position="181"/>
    </location>
</feature>
<dbReference type="InterPro" id="IPR036388">
    <property type="entry name" value="WH-like_DNA-bd_sf"/>
</dbReference>
<evidence type="ECO:0000259" key="1">
    <source>
        <dbReference type="PROSITE" id="PS50186"/>
    </source>
</evidence>
<sequence length="183" mass="21035">MLILEASQLEYCPLVQQVGGTIQVVPGAEYRGRLFIKGETIALHRRDAAVQLSRQHFEAFDGKVYVLLVDDRNAWTLWYQDRTARRGDSNENLVAAIDLKILVAQMRSPTGVSIKSRRYRCRVYPRCFRGSEATAWLKSHLHLSRADALSLGHRLIAEGWMLNVTGVRACEDDRLLYRFYHDE</sequence>
<dbReference type="PROSITE" id="PS50186">
    <property type="entry name" value="DEP"/>
    <property type="match status" value="1"/>
</dbReference>
<gene>
    <name evidence="2" type="ORF">KR51_00011920</name>
</gene>
<dbReference type="InterPro" id="IPR000591">
    <property type="entry name" value="DEP_dom"/>
</dbReference>
<dbReference type="Pfam" id="PF00610">
    <property type="entry name" value="DEP"/>
    <property type="match status" value="1"/>
</dbReference>
<dbReference type="InParanoid" id="U5DND5"/>
<dbReference type="SMART" id="SM00049">
    <property type="entry name" value="DEP"/>
    <property type="match status" value="1"/>
</dbReference>
<organism evidence="2 3">
    <name type="scientific">Rubidibacter lacunae KORDI 51-2</name>
    <dbReference type="NCBI Taxonomy" id="582515"/>
    <lineage>
        <taxon>Bacteria</taxon>
        <taxon>Bacillati</taxon>
        <taxon>Cyanobacteriota</taxon>
        <taxon>Cyanophyceae</taxon>
        <taxon>Oscillatoriophycideae</taxon>
        <taxon>Chroococcales</taxon>
        <taxon>Aphanothecaceae</taxon>
        <taxon>Rubidibacter</taxon>
    </lineage>
</organism>
<reference evidence="2 3" key="1">
    <citation type="submission" date="2013-05" db="EMBL/GenBank/DDBJ databases">
        <title>Draft genome sequence of Rubidibacter lacunae KORDI 51-2.</title>
        <authorList>
            <person name="Choi D.H."/>
            <person name="Noh J.H."/>
            <person name="Kwon K.-K."/>
            <person name="Lee J.-H."/>
            <person name="Ryu J.-Y."/>
        </authorList>
    </citation>
    <scope>NUCLEOTIDE SEQUENCE [LARGE SCALE GENOMIC DNA]</scope>
    <source>
        <strain evidence="2 3">KORDI 51-2</strain>
    </source>
</reference>
<dbReference type="RefSeq" id="WP_022605636.1">
    <property type="nucleotide sequence ID" value="NZ_ASSJ01000031.1"/>
</dbReference>
<dbReference type="EMBL" id="ASSJ01000031">
    <property type="protein sequence ID" value="ERN42104.1"/>
    <property type="molecule type" value="Genomic_DNA"/>
</dbReference>